<dbReference type="Gene3D" id="4.10.410.10">
    <property type="entry name" value="Pancreatic trypsin inhibitor Kunitz domain"/>
    <property type="match status" value="1"/>
</dbReference>
<evidence type="ECO:0000256" key="3">
    <source>
        <dbReference type="ARBA" id="ARBA00023157"/>
    </source>
</evidence>
<dbReference type="AlphaFoldDB" id="A0A6B0UD14"/>
<accession>A0A6B0UD14</accession>
<feature type="signal peptide" evidence="4">
    <location>
        <begin position="1"/>
        <end position="17"/>
    </location>
</feature>
<dbReference type="CDD" id="cd00109">
    <property type="entry name" value="Kunitz-type"/>
    <property type="match status" value="1"/>
</dbReference>
<dbReference type="PANTHER" id="PTHR10083">
    <property type="entry name" value="KUNITZ-TYPE PROTEASE INHIBITOR-RELATED"/>
    <property type="match status" value="1"/>
</dbReference>
<sequence>MHLIFVMSVVFLPCSVMRMIEWNGECFEEMDQGPCRAQIPMFYYESENNTCTPFFYGGCEGNDNKFETIEECKTRCGVWPNERKAFQGRRPSDC</sequence>
<organism evidence="6">
    <name type="scientific">Ixodes ricinus</name>
    <name type="common">Common tick</name>
    <name type="synonym">Acarus ricinus</name>
    <dbReference type="NCBI Taxonomy" id="34613"/>
    <lineage>
        <taxon>Eukaryota</taxon>
        <taxon>Metazoa</taxon>
        <taxon>Ecdysozoa</taxon>
        <taxon>Arthropoda</taxon>
        <taxon>Chelicerata</taxon>
        <taxon>Arachnida</taxon>
        <taxon>Acari</taxon>
        <taxon>Parasitiformes</taxon>
        <taxon>Ixodida</taxon>
        <taxon>Ixodoidea</taxon>
        <taxon>Ixodidae</taxon>
        <taxon>Ixodinae</taxon>
        <taxon>Ixodes</taxon>
    </lineage>
</organism>
<dbReference type="EMBL" id="GIFC01004907">
    <property type="protein sequence ID" value="MXU86990.1"/>
    <property type="molecule type" value="Transcribed_RNA"/>
</dbReference>
<evidence type="ECO:0000256" key="1">
    <source>
        <dbReference type="ARBA" id="ARBA00022690"/>
    </source>
</evidence>
<feature type="domain" description="BPTI/Kunitz inhibitor" evidence="5">
    <location>
        <begin position="26"/>
        <end position="76"/>
    </location>
</feature>
<dbReference type="InterPro" id="IPR036880">
    <property type="entry name" value="Kunitz_BPTI_sf"/>
</dbReference>
<keyword evidence="1" id="KW-0646">Protease inhibitor</keyword>
<keyword evidence="2" id="KW-0722">Serine protease inhibitor</keyword>
<dbReference type="InterPro" id="IPR020901">
    <property type="entry name" value="Prtase_inh_Kunz-CS"/>
</dbReference>
<dbReference type="PRINTS" id="PR00759">
    <property type="entry name" value="BASICPTASE"/>
</dbReference>
<dbReference type="Pfam" id="PF00014">
    <property type="entry name" value="Kunitz_BPTI"/>
    <property type="match status" value="1"/>
</dbReference>
<evidence type="ECO:0000256" key="2">
    <source>
        <dbReference type="ARBA" id="ARBA00022900"/>
    </source>
</evidence>
<feature type="chain" id="PRO_5025647279" evidence="4">
    <location>
        <begin position="18"/>
        <end position="94"/>
    </location>
</feature>
<proteinExistence type="predicted"/>
<protein>
    <submittedName>
        <fullName evidence="6">Putative kunitz</fullName>
    </submittedName>
</protein>
<reference evidence="6" key="1">
    <citation type="submission" date="2019-12" db="EMBL/GenBank/DDBJ databases">
        <title>An insight into the sialome of adult female Ixodes ricinus ticks feeding for 6 days.</title>
        <authorList>
            <person name="Perner J."/>
            <person name="Ribeiro J.M.C."/>
        </authorList>
    </citation>
    <scope>NUCLEOTIDE SEQUENCE</scope>
    <source>
        <strain evidence="6">Semi-engorged</strain>
        <tissue evidence="6">Salivary glands</tissue>
    </source>
</reference>
<dbReference type="SUPFAM" id="SSF57362">
    <property type="entry name" value="BPTI-like"/>
    <property type="match status" value="1"/>
</dbReference>
<dbReference type="GO" id="GO:0005615">
    <property type="term" value="C:extracellular space"/>
    <property type="evidence" value="ECO:0007669"/>
    <property type="project" value="TreeGrafter"/>
</dbReference>
<dbReference type="PANTHER" id="PTHR10083:SF374">
    <property type="entry name" value="BPTI_KUNITZ INHIBITOR DOMAIN-CONTAINING PROTEIN"/>
    <property type="match status" value="1"/>
</dbReference>
<evidence type="ECO:0000256" key="4">
    <source>
        <dbReference type="SAM" id="SignalP"/>
    </source>
</evidence>
<dbReference type="PROSITE" id="PS50279">
    <property type="entry name" value="BPTI_KUNITZ_2"/>
    <property type="match status" value="1"/>
</dbReference>
<name>A0A6B0UD14_IXORI</name>
<dbReference type="InterPro" id="IPR050098">
    <property type="entry name" value="TFPI/VKTCI-like"/>
</dbReference>
<dbReference type="InterPro" id="IPR002223">
    <property type="entry name" value="Kunitz_BPTI"/>
</dbReference>
<keyword evidence="3" id="KW-1015">Disulfide bond</keyword>
<evidence type="ECO:0000259" key="5">
    <source>
        <dbReference type="PROSITE" id="PS50279"/>
    </source>
</evidence>
<dbReference type="PROSITE" id="PS00280">
    <property type="entry name" value="BPTI_KUNITZ_1"/>
    <property type="match status" value="1"/>
</dbReference>
<dbReference type="GO" id="GO:0004867">
    <property type="term" value="F:serine-type endopeptidase inhibitor activity"/>
    <property type="evidence" value="ECO:0007669"/>
    <property type="project" value="UniProtKB-KW"/>
</dbReference>
<keyword evidence="4" id="KW-0732">Signal</keyword>
<evidence type="ECO:0000313" key="6">
    <source>
        <dbReference type="EMBL" id="MXU86990.1"/>
    </source>
</evidence>
<dbReference type="FunFam" id="4.10.410.10:FF:000004">
    <property type="entry name" value="Tissue factor pathway inhibitor"/>
    <property type="match status" value="1"/>
</dbReference>
<dbReference type="SMART" id="SM00131">
    <property type="entry name" value="KU"/>
    <property type="match status" value="1"/>
</dbReference>